<evidence type="ECO:0000256" key="10">
    <source>
        <dbReference type="ARBA" id="ARBA00022989"/>
    </source>
</evidence>
<sequence>MSLFWRIFLLNAAVLVAAGALLLLGPITVSAPVVLTEAVILACGITLMLGANALLLRLGLAPLQRVTRAMATIDLLHPRPRPEVGGHGEIADLIETFNSMLDRLEAERATSSARALSAQEGERRRVAQELHDEVGQTLTAVLLELKRVTGHAPEPLRGELAHVQEITRGSLDEIRRIARRLRPGVLEELGLVSALTALTTETPTPGGLTIRRRWEKDLPELGEEAELVVYRIAQECLTNTVRHARASLLELSLRRSPDGVELRIRDDGRGIGDAPEGAGLRGMRERALLIGARLTLSSGTAGGTDVRLDVPVRNGLD</sequence>
<evidence type="ECO:0000256" key="11">
    <source>
        <dbReference type="ARBA" id="ARBA00023012"/>
    </source>
</evidence>
<evidence type="ECO:0000256" key="6">
    <source>
        <dbReference type="ARBA" id="ARBA00022692"/>
    </source>
</evidence>
<evidence type="ECO:0000313" key="14">
    <source>
        <dbReference type="EMBL" id="QEU70892.1"/>
    </source>
</evidence>
<dbReference type="Gene3D" id="6.10.340.10">
    <property type="match status" value="1"/>
</dbReference>
<dbReference type="OrthoDB" id="227596at2"/>
<evidence type="ECO:0000256" key="8">
    <source>
        <dbReference type="ARBA" id="ARBA00022777"/>
    </source>
</evidence>
<organism evidence="14 15">
    <name type="scientific">Streptomyces nitrosporeus</name>
    <dbReference type="NCBI Taxonomy" id="28894"/>
    <lineage>
        <taxon>Bacteria</taxon>
        <taxon>Bacillati</taxon>
        <taxon>Actinomycetota</taxon>
        <taxon>Actinomycetes</taxon>
        <taxon>Kitasatosporales</taxon>
        <taxon>Streptomycetaceae</taxon>
        <taxon>Streptomyces</taxon>
    </lineage>
</organism>
<keyword evidence="4" id="KW-0597">Phosphoprotein</keyword>
<name>A0A5J6F412_9ACTN</name>
<evidence type="ECO:0000256" key="7">
    <source>
        <dbReference type="ARBA" id="ARBA00022741"/>
    </source>
</evidence>
<dbReference type="InterPro" id="IPR036890">
    <property type="entry name" value="HATPase_C_sf"/>
</dbReference>
<dbReference type="InterPro" id="IPR003594">
    <property type="entry name" value="HATPase_dom"/>
</dbReference>
<reference evidence="14 15" key="1">
    <citation type="submission" date="2017-09" db="EMBL/GenBank/DDBJ databases">
        <authorList>
            <person name="Lee N."/>
            <person name="Cho B.-K."/>
        </authorList>
    </citation>
    <scope>NUCLEOTIDE SEQUENCE [LARGE SCALE GENOMIC DNA]</scope>
    <source>
        <strain evidence="14 15">ATCC 12769</strain>
    </source>
</reference>
<accession>A0A5J6F412</accession>
<dbReference type="PROSITE" id="PS50885">
    <property type="entry name" value="HAMP"/>
    <property type="match status" value="1"/>
</dbReference>
<dbReference type="InterPro" id="IPR050482">
    <property type="entry name" value="Sensor_HK_TwoCompSys"/>
</dbReference>
<gene>
    <name evidence="14" type="ORF">CP967_02015</name>
</gene>
<dbReference type="AlphaFoldDB" id="A0A5J6F412"/>
<feature type="domain" description="HAMP" evidence="13">
    <location>
        <begin position="57"/>
        <end position="109"/>
    </location>
</feature>
<dbReference type="CDD" id="cd06225">
    <property type="entry name" value="HAMP"/>
    <property type="match status" value="1"/>
</dbReference>
<dbReference type="Proteomes" id="UP000326178">
    <property type="component" value="Chromosome"/>
</dbReference>
<evidence type="ECO:0000259" key="13">
    <source>
        <dbReference type="PROSITE" id="PS50885"/>
    </source>
</evidence>
<dbReference type="PANTHER" id="PTHR24421">
    <property type="entry name" value="NITRATE/NITRITE SENSOR PROTEIN NARX-RELATED"/>
    <property type="match status" value="1"/>
</dbReference>
<proteinExistence type="predicted"/>
<comment type="catalytic activity">
    <reaction evidence="1">
        <text>ATP + protein L-histidine = ADP + protein N-phospho-L-histidine.</text>
        <dbReference type="EC" id="2.7.13.3"/>
    </reaction>
</comment>
<keyword evidence="7" id="KW-0547">Nucleotide-binding</keyword>
<evidence type="ECO:0000256" key="3">
    <source>
        <dbReference type="ARBA" id="ARBA00012438"/>
    </source>
</evidence>
<dbReference type="RefSeq" id="WP_150486255.1">
    <property type="nucleotide sequence ID" value="NZ_BMUV01000024.1"/>
</dbReference>
<dbReference type="EC" id="2.7.13.3" evidence="3"/>
<dbReference type="CDD" id="cd16917">
    <property type="entry name" value="HATPase_UhpB-NarQ-NarX-like"/>
    <property type="match status" value="1"/>
</dbReference>
<dbReference type="SUPFAM" id="SSF55874">
    <property type="entry name" value="ATPase domain of HSP90 chaperone/DNA topoisomerase II/histidine kinase"/>
    <property type="match status" value="1"/>
</dbReference>
<dbReference type="Pfam" id="PF07730">
    <property type="entry name" value="HisKA_3"/>
    <property type="match status" value="1"/>
</dbReference>
<evidence type="ECO:0000256" key="12">
    <source>
        <dbReference type="SAM" id="Phobius"/>
    </source>
</evidence>
<evidence type="ECO:0000313" key="15">
    <source>
        <dbReference type="Proteomes" id="UP000326178"/>
    </source>
</evidence>
<feature type="transmembrane region" description="Helical" evidence="12">
    <location>
        <begin position="39"/>
        <end position="60"/>
    </location>
</feature>
<dbReference type="Gene3D" id="3.30.565.10">
    <property type="entry name" value="Histidine kinase-like ATPase, C-terminal domain"/>
    <property type="match status" value="1"/>
</dbReference>
<keyword evidence="11" id="KW-0902">Two-component regulatory system</keyword>
<evidence type="ECO:0000256" key="1">
    <source>
        <dbReference type="ARBA" id="ARBA00000085"/>
    </source>
</evidence>
<dbReference type="KEGG" id="snk:CP967_02015"/>
<evidence type="ECO:0000256" key="5">
    <source>
        <dbReference type="ARBA" id="ARBA00022679"/>
    </source>
</evidence>
<dbReference type="InterPro" id="IPR003660">
    <property type="entry name" value="HAMP_dom"/>
</dbReference>
<evidence type="ECO:0000256" key="4">
    <source>
        <dbReference type="ARBA" id="ARBA00022553"/>
    </source>
</evidence>
<dbReference type="GO" id="GO:0000155">
    <property type="term" value="F:phosphorelay sensor kinase activity"/>
    <property type="evidence" value="ECO:0007669"/>
    <property type="project" value="InterPro"/>
</dbReference>
<comment type="subcellular location">
    <subcellularLocation>
        <location evidence="2">Membrane</location>
    </subcellularLocation>
</comment>
<dbReference type="SMART" id="SM00387">
    <property type="entry name" value="HATPase_c"/>
    <property type="match status" value="1"/>
</dbReference>
<keyword evidence="15" id="KW-1185">Reference proteome</keyword>
<evidence type="ECO:0000256" key="9">
    <source>
        <dbReference type="ARBA" id="ARBA00022840"/>
    </source>
</evidence>
<dbReference type="InterPro" id="IPR011712">
    <property type="entry name" value="Sig_transdc_His_kin_sub3_dim/P"/>
</dbReference>
<dbReference type="SMART" id="SM00304">
    <property type="entry name" value="HAMP"/>
    <property type="match status" value="1"/>
</dbReference>
<keyword evidence="5" id="KW-0808">Transferase</keyword>
<protein>
    <recommendedName>
        <fullName evidence="3">histidine kinase</fullName>
        <ecNumber evidence="3">2.7.13.3</ecNumber>
    </recommendedName>
</protein>
<dbReference type="EMBL" id="CP023702">
    <property type="protein sequence ID" value="QEU70892.1"/>
    <property type="molecule type" value="Genomic_DNA"/>
</dbReference>
<dbReference type="Pfam" id="PF02518">
    <property type="entry name" value="HATPase_c"/>
    <property type="match status" value="1"/>
</dbReference>
<dbReference type="GO" id="GO:0005524">
    <property type="term" value="F:ATP binding"/>
    <property type="evidence" value="ECO:0007669"/>
    <property type="project" value="UniProtKB-KW"/>
</dbReference>
<dbReference type="Pfam" id="PF00672">
    <property type="entry name" value="HAMP"/>
    <property type="match status" value="1"/>
</dbReference>
<keyword evidence="8" id="KW-0418">Kinase</keyword>
<keyword evidence="6 12" id="KW-0812">Transmembrane</keyword>
<feature type="transmembrane region" description="Helical" evidence="12">
    <location>
        <begin position="7"/>
        <end position="27"/>
    </location>
</feature>
<dbReference type="GO" id="GO:0046983">
    <property type="term" value="F:protein dimerization activity"/>
    <property type="evidence" value="ECO:0007669"/>
    <property type="project" value="InterPro"/>
</dbReference>
<keyword evidence="9" id="KW-0067">ATP-binding</keyword>
<dbReference type="PANTHER" id="PTHR24421:SF10">
    <property type="entry name" value="NITRATE_NITRITE SENSOR PROTEIN NARQ"/>
    <property type="match status" value="1"/>
</dbReference>
<dbReference type="Gene3D" id="1.20.5.1930">
    <property type="match status" value="1"/>
</dbReference>
<dbReference type="GO" id="GO:0016020">
    <property type="term" value="C:membrane"/>
    <property type="evidence" value="ECO:0007669"/>
    <property type="project" value="UniProtKB-SubCell"/>
</dbReference>
<keyword evidence="12" id="KW-0472">Membrane</keyword>
<keyword evidence="10 12" id="KW-1133">Transmembrane helix</keyword>
<evidence type="ECO:0000256" key="2">
    <source>
        <dbReference type="ARBA" id="ARBA00004370"/>
    </source>
</evidence>